<protein>
    <recommendedName>
        <fullName evidence="2">Carbohydrate binding domain-containing protein</fullName>
    </recommendedName>
</protein>
<comment type="caution">
    <text evidence="3">The sequence shown here is derived from an EMBL/GenBank/DDBJ whole genome shotgun (WGS) entry which is preliminary data.</text>
</comment>
<dbReference type="SMART" id="SM01063">
    <property type="entry name" value="CBM49"/>
    <property type="match status" value="1"/>
</dbReference>
<dbReference type="PANTHER" id="PTHR33239">
    <property type="entry name" value="CELLULOSE-BINDING DOMAIN-CONTAINING PROTEIN-RELATED"/>
    <property type="match status" value="1"/>
</dbReference>
<feature type="chain" id="PRO_5035184406" description="Carbohydrate binding domain-containing protein" evidence="1">
    <location>
        <begin position="20"/>
        <end position="153"/>
    </location>
</feature>
<dbReference type="GO" id="GO:0030246">
    <property type="term" value="F:carbohydrate binding"/>
    <property type="evidence" value="ECO:0007669"/>
    <property type="project" value="InterPro"/>
</dbReference>
<reference evidence="3" key="1">
    <citation type="submission" date="2020-01" db="EMBL/GenBank/DDBJ databases">
        <title>Development of genomics and gene disruption for Polysphondylium violaceum indicates a role for the polyketide synthase stlB in stalk morphogenesis.</title>
        <authorList>
            <person name="Narita B."/>
            <person name="Kawabe Y."/>
            <person name="Kin K."/>
            <person name="Saito T."/>
            <person name="Gibbs R."/>
            <person name="Kuspa A."/>
            <person name="Muzny D."/>
            <person name="Queller D."/>
            <person name="Richards S."/>
            <person name="Strassman J."/>
            <person name="Sucgang R."/>
            <person name="Worley K."/>
            <person name="Schaap P."/>
        </authorList>
    </citation>
    <scope>NUCLEOTIDE SEQUENCE</scope>
    <source>
        <strain evidence="3">QSvi11</strain>
    </source>
</reference>
<dbReference type="OrthoDB" id="10635035at2759"/>
<dbReference type="AlphaFoldDB" id="A0A8J4UXA8"/>
<accession>A0A8J4UXA8</accession>
<dbReference type="GO" id="GO:0031012">
    <property type="term" value="C:extracellular matrix"/>
    <property type="evidence" value="ECO:0007669"/>
    <property type="project" value="TreeGrafter"/>
</dbReference>
<evidence type="ECO:0000256" key="1">
    <source>
        <dbReference type="SAM" id="SignalP"/>
    </source>
</evidence>
<dbReference type="InterPro" id="IPR052879">
    <property type="entry name" value="Dd_Spore_Germination_Stalk"/>
</dbReference>
<dbReference type="Proteomes" id="UP000695562">
    <property type="component" value="Unassembled WGS sequence"/>
</dbReference>
<keyword evidence="4" id="KW-1185">Reference proteome</keyword>
<evidence type="ECO:0000259" key="2">
    <source>
        <dbReference type="SMART" id="SM01063"/>
    </source>
</evidence>
<evidence type="ECO:0000313" key="4">
    <source>
        <dbReference type="Proteomes" id="UP000695562"/>
    </source>
</evidence>
<dbReference type="Pfam" id="PF09478">
    <property type="entry name" value="CBM49"/>
    <property type="match status" value="1"/>
</dbReference>
<evidence type="ECO:0000313" key="3">
    <source>
        <dbReference type="EMBL" id="KAF2070680.1"/>
    </source>
</evidence>
<feature type="signal peptide" evidence="1">
    <location>
        <begin position="1"/>
        <end position="19"/>
    </location>
</feature>
<gene>
    <name evidence="3" type="ORF">CYY_008006</name>
</gene>
<name>A0A8J4UXA8_9MYCE</name>
<feature type="domain" description="Carbohydrate binding" evidence="2">
    <location>
        <begin position="53"/>
        <end position="141"/>
    </location>
</feature>
<dbReference type="InterPro" id="IPR019028">
    <property type="entry name" value="CBM_49"/>
</dbReference>
<organism evidence="3 4">
    <name type="scientific">Polysphondylium violaceum</name>
    <dbReference type="NCBI Taxonomy" id="133409"/>
    <lineage>
        <taxon>Eukaryota</taxon>
        <taxon>Amoebozoa</taxon>
        <taxon>Evosea</taxon>
        <taxon>Eumycetozoa</taxon>
        <taxon>Dictyostelia</taxon>
        <taxon>Dictyosteliales</taxon>
        <taxon>Dictyosteliaceae</taxon>
        <taxon>Polysphondylium</taxon>
    </lineage>
</organism>
<dbReference type="GO" id="GO:0005201">
    <property type="term" value="F:extracellular matrix structural constituent"/>
    <property type="evidence" value="ECO:0007669"/>
    <property type="project" value="TreeGrafter"/>
</dbReference>
<dbReference type="EMBL" id="AJWJ01000460">
    <property type="protein sequence ID" value="KAF2070680.1"/>
    <property type="molecule type" value="Genomic_DNA"/>
</dbReference>
<sequence>MRSVTIIVLILTIFHSTQAWHAECGTEICVDGQFCMDRNGNETCVKSSMGSFIGISNIPENTWVENHQEYTLFRSYIINFGENIRHITIGTDTPLELKYNESSIWNINYNHKTLSEFATPPYQAGIKGGKSFGWGFIIKGKACPQMKIRYLVF</sequence>
<dbReference type="GO" id="GO:0030198">
    <property type="term" value="P:extracellular matrix organization"/>
    <property type="evidence" value="ECO:0007669"/>
    <property type="project" value="TreeGrafter"/>
</dbReference>
<keyword evidence="1" id="KW-0732">Signal</keyword>
<proteinExistence type="predicted"/>